<organism evidence="3 4">
    <name type="scientific">Ramalina farinacea</name>
    <dbReference type="NCBI Taxonomy" id="258253"/>
    <lineage>
        <taxon>Eukaryota</taxon>
        <taxon>Fungi</taxon>
        <taxon>Dikarya</taxon>
        <taxon>Ascomycota</taxon>
        <taxon>Pezizomycotina</taxon>
        <taxon>Lecanoromycetes</taxon>
        <taxon>OSLEUM clade</taxon>
        <taxon>Lecanoromycetidae</taxon>
        <taxon>Lecanorales</taxon>
        <taxon>Lecanorineae</taxon>
        <taxon>Ramalinaceae</taxon>
        <taxon>Ramalina</taxon>
    </lineage>
</organism>
<dbReference type="AlphaFoldDB" id="A0AA43QI94"/>
<evidence type="ECO:0000256" key="1">
    <source>
        <dbReference type="SAM" id="MobiDB-lite"/>
    </source>
</evidence>
<evidence type="ECO:0000313" key="3">
    <source>
        <dbReference type="EMBL" id="MDI1486202.1"/>
    </source>
</evidence>
<comment type="caution">
    <text evidence="3">The sequence shown here is derived from an EMBL/GenBank/DDBJ whole genome shotgun (WGS) entry which is preliminary data.</text>
</comment>
<reference evidence="3" key="1">
    <citation type="journal article" date="2023" name="Genome Biol. Evol.">
        <title>First Whole Genome Sequence and Flow Cytometry Genome Size Data for the Lichen-Forming Fungus Ramalina farinacea (Ascomycota).</title>
        <authorList>
            <person name="Llewellyn T."/>
            <person name="Mian S."/>
            <person name="Hill R."/>
            <person name="Leitch I.J."/>
            <person name="Gaya E."/>
        </authorList>
    </citation>
    <scope>NUCLEOTIDE SEQUENCE</scope>
    <source>
        <strain evidence="3">LIQ254RAFAR</strain>
    </source>
</reference>
<dbReference type="InterPro" id="IPR016181">
    <property type="entry name" value="Acyl_CoA_acyltransferase"/>
</dbReference>
<dbReference type="PROSITE" id="PS51186">
    <property type="entry name" value="GNAT"/>
    <property type="match status" value="1"/>
</dbReference>
<proteinExistence type="predicted"/>
<evidence type="ECO:0000313" key="4">
    <source>
        <dbReference type="Proteomes" id="UP001161017"/>
    </source>
</evidence>
<sequence length="641" mass="72104">MPPPAASTESNRLKRKRQNSAPVHAATDTGVQSMISVTVPNRQPRGEHERNKAADTFEDTNVHEFSAAAKHFFDLGGDEDSSEEDDIADDDFADDLDLFPTEDYESDEEHKWLKPVRSTASAPDGVEIGTCKGNIVYRDSIRKDFYSQMEEPSQELAELAFSLFDRWGNVKSDYISHPVKKGTGVWGKELNRGCLLYIEHVKVAQGYRGQGFGRRMVEDICKKARKLDPSCQYVLTWPVFMDDRVWTDQMAGTGGSEHLAQMADGQVGIEKFWRSLGFRAIGTSIFLALALTGTHPSLSLSRSDDYVRPFALRGDVFDPKAAYPYNMEFLQATDDQTLRILQQRAEAIPANDSRWFATDLHGRNIMHCVAVGRKPKALAYLRTLPCASDLSKARDLGGDTPLEGLERRLDKSRTTSNMGDMIVPISDDFKGYSAKDIASFAQMTDTSTTNSLQMDRLRFGCTCGECIAGFISPRTAYALSLQGSLKGDEYSQEHWTMWCHINNFLLCHLPLDVQHKMKRSEAMCEGFAAIYFHFSAVLKAKRAPTTANILQQADRERPAFTKTYIEQGGTVAGPILVCFESAKAEDIYVGYTDILESLHSEELSKLKECRNDHEFEFVRRQFLRMEGLAVEYPNEGRYRFG</sequence>
<keyword evidence="4" id="KW-1185">Reference proteome</keyword>
<protein>
    <recommendedName>
        <fullName evidence="2">N-acetyltransferase domain-containing protein</fullName>
    </recommendedName>
</protein>
<accession>A0AA43QI94</accession>
<feature type="domain" description="N-acetyltransferase" evidence="2">
    <location>
        <begin position="135"/>
        <end position="305"/>
    </location>
</feature>
<dbReference type="EMBL" id="JAPUFD010000003">
    <property type="protein sequence ID" value="MDI1486202.1"/>
    <property type="molecule type" value="Genomic_DNA"/>
</dbReference>
<evidence type="ECO:0000259" key="2">
    <source>
        <dbReference type="PROSITE" id="PS51186"/>
    </source>
</evidence>
<feature type="compositionally biased region" description="Polar residues" evidence="1">
    <location>
        <begin position="29"/>
        <end position="41"/>
    </location>
</feature>
<dbReference type="Proteomes" id="UP001161017">
    <property type="component" value="Unassembled WGS sequence"/>
</dbReference>
<feature type="compositionally biased region" description="Basic and acidic residues" evidence="1">
    <location>
        <begin position="44"/>
        <end position="55"/>
    </location>
</feature>
<dbReference type="Pfam" id="PF00583">
    <property type="entry name" value="Acetyltransf_1"/>
    <property type="match status" value="1"/>
</dbReference>
<gene>
    <name evidence="3" type="ORF">OHK93_005428</name>
</gene>
<dbReference type="CDD" id="cd04301">
    <property type="entry name" value="NAT_SF"/>
    <property type="match status" value="1"/>
</dbReference>
<dbReference type="InterPro" id="IPR000182">
    <property type="entry name" value="GNAT_dom"/>
</dbReference>
<name>A0AA43QI94_9LECA</name>
<dbReference type="Gene3D" id="3.40.630.30">
    <property type="match status" value="1"/>
</dbReference>
<dbReference type="GO" id="GO:0016747">
    <property type="term" value="F:acyltransferase activity, transferring groups other than amino-acyl groups"/>
    <property type="evidence" value="ECO:0007669"/>
    <property type="project" value="InterPro"/>
</dbReference>
<feature type="region of interest" description="Disordered" evidence="1">
    <location>
        <begin position="1"/>
        <end position="57"/>
    </location>
</feature>
<dbReference type="SUPFAM" id="SSF55729">
    <property type="entry name" value="Acyl-CoA N-acyltransferases (Nat)"/>
    <property type="match status" value="1"/>
</dbReference>